<proteinExistence type="predicted"/>
<feature type="signal peptide" evidence="1">
    <location>
        <begin position="1"/>
        <end position="18"/>
    </location>
</feature>
<evidence type="ECO:0000313" key="2">
    <source>
        <dbReference type="EMBL" id="WEK48047.1"/>
    </source>
</evidence>
<accession>A0AAJ5XAX7</accession>
<dbReference type="AlphaFoldDB" id="A0AAJ5XAX7"/>
<organism evidence="2 3">
    <name type="scientific">Candidatus Andeanibacterium colombiense</name>
    <dbReference type="NCBI Taxonomy" id="3121345"/>
    <lineage>
        <taxon>Bacteria</taxon>
        <taxon>Pseudomonadati</taxon>
        <taxon>Pseudomonadota</taxon>
        <taxon>Alphaproteobacteria</taxon>
        <taxon>Sphingomonadales</taxon>
        <taxon>Sphingomonadaceae</taxon>
        <taxon>Candidatus Andeanibacterium</taxon>
    </lineage>
</organism>
<name>A0AAJ5XAX7_9SPHN</name>
<keyword evidence="1" id="KW-0732">Signal</keyword>
<protein>
    <recommendedName>
        <fullName evidence="4">DUF3298 domain-containing protein</fullName>
    </recommendedName>
</protein>
<reference evidence="2" key="1">
    <citation type="submission" date="2023-03" db="EMBL/GenBank/DDBJ databases">
        <title>Andean soil-derived lignocellulolytic bacterial consortium as a source of novel taxa and putative plastic-active enzymes.</title>
        <authorList>
            <person name="Diaz-Garcia L."/>
            <person name="Chuvochina M."/>
            <person name="Feuerriegel G."/>
            <person name="Bunk B."/>
            <person name="Sproer C."/>
            <person name="Streit W.R."/>
            <person name="Rodriguez L.M."/>
            <person name="Overmann J."/>
            <person name="Jimenez D.J."/>
        </authorList>
    </citation>
    <scope>NUCLEOTIDE SEQUENCE</scope>
    <source>
        <strain evidence="2">MAG 26</strain>
    </source>
</reference>
<evidence type="ECO:0008006" key="4">
    <source>
        <dbReference type="Google" id="ProtNLM"/>
    </source>
</evidence>
<dbReference type="EMBL" id="CP119316">
    <property type="protein sequence ID" value="WEK48047.1"/>
    <property type="molecule type" value="Genomic_DNA"/>
</dbReference>
<gene>
    <name evidence="2" type="ORF">P0Y56_07060</name>
</gene>
<dbReference type="KEGG" id="acob:P0Y56_07060"/>
<feature type="chain" id="PRO_5042516382" description="DUF3298 domain-containing protein" evidence="1">
    <location>
        <begin position="19"/>
        <end position="377"/>
    </location>
</feature>
<dbReference type="Proteomes" id="UP001218362">
    <property type="component" value="Chromosome"/>
</dbReference>
<evidence type="ECO:0000313" key="3">
    <source>
        <dbReference type="Proteomes" id="UP001218362"/>
    </source>
</evidence>
<sequence length="377" mass="40273">MRWLLVLLLALLTGPLAAQGEPKPVYYGVWKGTVGTYPVIACMDQDGLGKARGAYYYVSHLTPIGLAGRDDGPDWDEAVDYAASGARWHAVAVKGDVLWASWVQGGKTLPVRLARQTWTGGEEFDGPCMGDAFIAPRAGGGSVASADASFDGVAYRKLTYVPGKQFGENGSIETLALLSDAPGDKAINALLARDLPDGGWRSDFIQCLSFEVANSGSDGYFGLTVEPDLITGRWLDLTIGNENSCGGVHPNAWSSFRTFDRQSGAEVNLFRWLNAKAVEHVAGDKPEDGYDKLLPPLRDLTLEYASADAGDADPDCPAATRDAEFWYLGLAKDGLQLIPSLPHVIQACADSYVVPWRALAPYLSDEGKAGAAVLRAG</sequence>
<evidence type="ECO:0000256" key="1">
    <source>
        <dbReference type="SAM" id="SignalP"/>
    </source>
</evidence>